<name>A0A455SF05_9CHLR</name>
<protein>
    <recommendedName>
        <fullName evidence="1">Aminoglycoside phosphotransferase domain-containing protein</fullName>
    </recommendedName>
</protein>
<dbReference type="AlphaFoldDB" id="A0A455SF05"/>
<feature type="domain" description="Aminoglycoside phosphotransferase" evidence="1">
    <location>
        <begin position="38"/>
        <end position="244"/>
    </location>
</feature>
<dbReference type="SUPFAM" id="SSF56112">
    <property type="entry name" value="Protein kinase-like (PK-like)"/>
    <property type="match status" value="1"/>
</dbReference>
<dbReference type="Gene3D" id="3.90.1200.10">
    <property type="match status" value="1"/>
</dbReference>
<evidence type="ECO:0000313" key="2">
    <source>
        <dbReference type="EMBL" id="BBH85928.1"/>
    </source>
</evidence>
<gene>
    <name evidence="2" type="ORF">KTC_06790</name>
</gene>
<organism evidence="2">
    <name type="scientific">Thermosporothrix sp. COM3</name>
    <dbReference type="NCBI Taxonomy" id="2490863"/>
    <lineage>
        <taxon>Bacteria</taxon>
        <taxon>Bacillati</taxon>
        <taxon>Chloroflexota</taxon>
        <taxon>Ktedonobacteria</taxon>
        <taxon>Ktedonobacterales</taxon>
        <taxon>Thermosporotrichaceae</taxon>
        <taxon>Thermosporothrix</taxon>
    </lineage>
</organism>
<dbReference type="InterPro" id="IPR011009">
    <property type="entry name" value="Kinase-like_dom_sf"/>
</dbReference>
<dbReference type="PANTHER" id="PTHR21310">
    <property type="entry name" value="AMINOGLYCOSIDE PHOSPHOTRANSFERASE-RELATED-RELATED"/>
    <property type="match status" value="1"/>
</dbReference>
<dbReference type="Pfam" id="PF01636">
    <property type="entry name" value="APH"/>
    <property type="match status" value="1"/>
</dbReference>
<accession>A0A455SF05</accession>
<dbReference type="InterPro" id="IPR051678">
    <property type="entry name" value="AGP_Transferase"/>
</dbReference>
<dbReference type="EMBL" id="AP019376">
    <property type="protein sequence ID" value="BBH85928.1"/>
    <property type="molecule type" value="Genomic_DNA"/>
</dbReference>
<proteinExistence type="predicted"/>
<dbReference type="Gene3D" id="3.30.200.20">
    <property type="entry name" value="Phosphorylase Kinase, domain 1"/>
    <property type="match status" value="1"/>
</dbReference>
<sequence length="334" mass="37423">MQAHILRNLALHLLEHYDIALGHLEPLADYVSEQRCIYRVVSKEGESYMLRALKGNVRKALQAEAAVLEYLDRRAFPAPHVLLTRANEPVSSHGGWHGLLLTWIDGNMADFSEQTLLRLGTLLARLHTLSQRVETESDGALLPDSRLRSTQFPQRILNQVEQELASMPQEIRPFYGELLASVRRIQHASPELPVTLIHGECWPHTALLQGRGEPVLIDWKGAGLAPAVLDVGYLLLAAHFGKPQLPVMQPDPGKITAIVRGYCQERRLLDSELHVLPDAIRLDIAQQAVQPELRLTLFGNWRENITLQKLLARFEASAEIARIAQEQFATGSVV</sequence>
<dbReference type="InterPro" id="IPR002575">
    <property type="entry name" value="Aminoglycoside_PTrfase"/>
</dbReference>
<reference evidence="2" key="1">
    <citation type="submission" date="2018-12" db="EMBL/GenBank/DDBJ databases">
        <title>Novel natural products biosynthetic potential of the class Ktedonobacteria.</title>
        <authorList>
            <person name="Zheng Y."/>
            <person name="Saitou A."/>
            <person name="Wang C.M."/>
            <person name="Toyoda A."/>
            <person name="Minakuchi Y."/>
            <person name="Sekiguchi Y."/>
            <person name="Ueda K."/>
            <person name="Takano H."/>
            <person name="Sakai Y."/>
            <person name="Yokota A."/>
            <person name="Yabe S."/>
        </authorList>
    </citation>
    <scope>NUCLEOTIDE SEQUENCE</scope>
    <source>
        <strain evidence="2">COM3</strain>
    </source>
</reference>
<evidence type="ECO:0000259" key="1">
    <source>
        <dbReference type="Pfam" id="PF01636"/>
    </source>
</evidence>